<dbReference type="Proteomes" id="UP000191342">
    <property type="component" value="Unassembled WGS sequence"/>
</dbReference>
<dbReference type="AlphaFoldDB" id="A0A1V6TQ27"/>
<proteinExistence type="predicted"/>
<dbReference type="STRING" id="254877.A0A1V6TQ27"/>
<gene>
    <name evidence="1" type="ORF">PENFLA_c005G04037</name>
</gene>
<dbReference type="OrthoDB" id="270728at2759"/>
<protein>
    <submittedName>
        <fullName evidence="1">Uncharacterized protein</fullName>
    </submittedName>
</protein>
<dbReference type="EMBL" id="MLQL01000005">
    <property type="protein sequence ID" value="OQE28104.1"/>
    <property type="molecule type" value="Genomic_DNA"/>
</dbReference>
<reference evidence="2" key="1">
    <citation type="journal article" date="2017" name="Nat. Microbiol.">
        <title>Global analysis of biosynthetic gene clusters reveals vast potential of secondary metabolite production in Penicillium species.</title>
        <authorList>
            <person name="Nielsen J.C."/>
            <person name="Grijseels S."/>
            <person name="Prigent S."/>
            <person name="Ji B."/>
            <person name="Dainat J."/>
            <person name="Nielsen K.F."/>
            <person name="Frisvad J.C."/>
            <person name="Workman M."/>
            <person name="Nielsen J."/>
        </authorList>
    </citation>
    <scope>NUCLEOTIDE SEQUENCE [LARGE SCALE GENOMIC DNA]</scope>
    <source>
        <strain evidence="2">IBT 14082</strain>
    </source>
</reference>
<evidence type="ECO:0000313" key="1">
    <source>
        <dbReference type="EMBL" id="OQE28104.1"/>
    </source>
</evidence>
<keyword evidence="2" id="KW-1185">Reference proteome</keyword>
<evidence type="ECO:0000313" key="2">
    <source>
        <dbReference type="Proteomes" id="UP000191342"/>
    </source>
</evidence>
<accession>A0A1V6TQ27</accession>
<name>A0A1V6TQ27_9EURO</name>
<sequence length="158" mass="17193">MANSVSVSSTTAAFPHNHPKCTETTIGSSIFTTTLTTNVQNTHFGDSPLPNLIVECHARIDSLLRESHPAGSHSAAVQHRVRISLDVIATALSQYQLFQLSLSYNGGKACLVLLILILTGLHIRWTTSPRSLTDRVSLCIQILWSVSHNVQASIHTPE</sequence>
<comment type="caution">
    <text evidence="1">The sequence shown here is derived from an EMBL/GenBank/DDBJ whole genome shotgun (WGS) entry which is preliminary data.</text>
</comment>
<dbReference type="InterPro" id="IPR014729">
    <property type="entry name" value="Rossmann-like_a/b/a_fold"/>
</dbReference>
<organism evidence="1 2">
    <name type="scientific">Penicillium flavigenum</name>
    <dbReference type="NCBI Taxonomy" id="254877"/>
    <lineage>
        <taxon>Eukaryota</taxon>
        <taxon>Fungi</taxon>
        <taxon>Dikarya</taxon>
        <taxon>Ascomycota</taxon>
        <taxon>Pezizomycotina</taxon>
        <taxon>Eurotiomycetes</taxon>
        <taxon>Eurotiomycetidae</taxon>
        <taxon>Eurotiales</taxon>
        <taxon>Aspergillaceae</taxon>
        <taxon>Penicillium</taxon>
    </lineage>
</organism>
<dbReference type="Gene3D" id="3.40.50.620">
    <property type="entry name" value="HUPs"/>
    <property type="match status" value="1"/>
</dbReference>